<dbReference type="EMBL" id="AMFJ01000882">
    <property type="protein sequence ID" value="EKE26231.1"/>
    <property type="molecule type" value="Genomic_DNA"/>
</dbReference>
<name>K2F577_9BACT</name>
<feature type="non-terminal residue" evidence="2">
    <location>
        <position position="437"/>
    </location>
</feature>
<feature type="compositionally biased region" description="Basic and acidic residues" evidence="1">
    <location>
        <begin position="290"/>
        <end position="302"/>
    </location>
</feature>
<evidence type="ECO:0000313" key="2">
    <source>
        <dbReference type="EMBL" id="EKE26231.1"/>
    </source>
</evidence>
<proteinExistence type="predicted"/>
<organism evidence="2">
    <name type="scientific">uncultured bacterium</name>
    <name type="common">gcode 4</name>
    <dbReference type="NCBI Taxonomy" id="1234023"/>
    <lineage>
        <taxon>Bacteria</taxon>
        <taxon>environmental samples</taxon>
    </lineage>
</organism>
<accession>K2F577</accession>
<feature type="compositionally biased region" description="Low complexity" evidence="1">
    <location>
        <begin position="313"/>
        <end position="325"/>
    </location>
</feature>
<sequence length="437" mass="50522">MPYIKNHKNIDDINFVQLNTAFLKLFYKSDKSQNSKKCEFTDFFSHYLAISNAILINEFLENNETWPLDAINNIEIQYNKLQKYMRSETEKDSNTSIYEQKKKIKNEISKLGLSKKITVIDDATDLTDSIKKSIIDNFKNLGNYSHTFIISTNDLNVLLRIGIIQLEQESKCELSEKEQKLFFSKERFSNNWYVIGITKQDKEITCLISDANGYNNHINDQVLFSRNQCLCDYLIKQKDFEICRNEFYKKNMTPILKGLNILSFPPKLLNAIEESEKEDNKRNRNQNNYDKPKVKNVNKEPKNQSSDTTIKDSSNTNSTANSVTTKMTAKERVNQVLDFASSKNILMEGVNLLEVTPENGQKITNTVYQLRVAQQRQNSCGPRALYNAHCLKTAFDNDQGIYLKGVDMLNDLNDLSDDSENPKIRSFFREMHGATKT</sequence>
<gene>
    <name evidence="2" type="ORF">ACD_4C00366G0001</name>
</gene>
<feature type="region of interest" description="Disordered" evidence="1">
    <location>
        <begin position="275"/>
        <end position="327"/>
    </location>
</feature>
<reference evidence="2" key="1">
    <citation type="journal article" date="2012" name="Science">
        <title>Fermentation, hydrogen, and sulfur metabolism in multiple uncultivated bacterial phyla.</title>
        <authorList>
            <person name="Wrighton K.C."/>
            <person name="Thomas B.C."/>
            <person name="Sharon I."/>
            <person name="Miller C.S."/>
            <person name="Castelle C.J."/>
            <person name="VerBerkmoes N.C."/>
            <person name="Wilkins M.J."/>
            <person name="Hettich R.L."/>
            <person name="Lipton M.S."/>
            <person name="Williams K.H."/>
            <person name="Long P.E."/>
            <person name="Banfield J.F."/>
        </authorList>
    </citation>
    <scope>NUCLEOTIDE SEQUENCE [LARGE SCALE GENOMIC DNA]</scope>
</reference>
<comment type="caution">
    <text evidence="2">The sequence shown here is derived from an EMBL/GenBank/DDBJ whole genome shotgun (WGS) entry which is preliminary data.</text>
</comment>
<evidence type="ECO:0000256" key="1">
    <source>
        <dbReference type="SAM" id="MobiDB-lite"/>
    </source>
</evidence>
<dbReference type="AlphaFoldDB" id="K2F577"/>
<protein>
    <submittedName>
        <fullName evidence="2">Uncharacterized protein</fullName>
    </submittedName>
</protein>